<proteinExistence type="predicted"/>
<dbReference type="RefSeq" id="WP_045361074.1">
    <property type="nucleotide sequence ID" value="NZ_BBPA01000065.1"/>
</dbReference>
<comment type="caution">
    <text evidence="2">The sequence shown here is derived from an EMBL/GenBank/DDBJ whole genome shotgun (WGS) entry which is preliminary data.</text>
</comment>
<gene>
    <name evidence="2" type="ORF">N44_03736</name>
</gene>
<dbReference type="AlphaFoldDB" id="A0A0A1W043"/>
<reference evidence="3" key="1">
    <citation type="journal article" date="2015" name="Genome">
        <title>Whole Genome Sequence of the Non-Microcystin-Producing Microcystis aeruginosa Strain NIES-44.</title>
        <authorList>
            <person name="Okano K."/>
            <person name="Miyata N."/>
            <person name="Ozaki Y."/>
        </authorList>
    </citation>
    <scope>NUCLEOTIDE SEQUENCE [LARGE SCALE GENOMIC DNA]</scope>
    <source>
        <strain evidence="3">NIES-44</strain>
    </source>
</reference>
<evidence type="ECO:0000313" key="2">
    <source>
        <dbReference type="EMBL" id="GAL94881.1"/>
    </source>
</evidence>
<feature type="signal peptide" evidence="1">
    <location>
        <begin position="1"/>
        <end position="20"/>
    </location>
</feature>
<dbReference type="PROSITE" id="PS51257">
    <property type="entry name" value="PROKAR_LIPOPROTEIN"/>
    <property type="match status" value="1"/>
</dbReference>
<evidence type="ECO:0000256" key="1">
    <source>
        <dbReference type="SAM" id="SignalP"/>
    </source>
</evidence>
<dbReference type="Proteomes" id="UP000030321">
    <property type="component" value="Unassembled WGS sequence"/>
</dbReference>
<dbReference type="EMBL" id="BBPA01000065">
    <property type="protein sequence ID" value="GAL94881.1"/>
    <property type="molecule type" value="Genomic_DNA"/>
</dbReference>
<protein>
    <submittedName>
        <fullName evidence="2">Slr0243 protein</fullName>
    </submittedName>
</protein>
<feature type="chain" id="PRO_5001981738" evidence="1">
    <location>
        <begin position="21"/>
        <end position="135"/>
    </location>
</feature>
<evidence type="ECO:0000313" key="3">
    <source>
        <dbReference type="Proteomes" id="UP000030321"/>
    </source>
</evidence>
<sequence length="135" mass="15572">MRRFLGFLTSIFLVFLTACGSVTPPKEFAPDGEIVAKALLLQFRHTSNRLSQSLQIDDPQVKIAKINVTSLEPIYVGNLPAYHLQGDYDLTLQLPHQKDTKQHNNFDLYLQRQIEGKTWRLLEEVASQWRSYLVK</sequence>
<organism evidence="2 3">
    <name type="scientific">Microcystis aeruginosa NIES-44</name>
    <dbReference type="NCBI Taxonomy" id="449439"/>
    <lineage>
        <taxon>Bacteria</taxon>
        <taxon>Bacillati</taxon>
        <taxon>Cyanobacteriota</taxon>
        <taxon>Cyanophyceae</taxon>
        <taxon>Oscillatoriophycideae</taxon>
        <taxon>Chroococcales</taxon>
        <taxon>Microcystaceae</taxon>
        <taxon>Microcystis</taxon>
    </lineage>
</organism>
<accession>A0A0A1W043</accession>
<name>A0A0A1W043_MICAE</name>
<keyword evidence="1" id="KW-0732">Signal</keyword>